<evidence type="ECO:0000313" key="20">
    <source>
        <dbReference type="EMBL" id="KAG2978328.1"/>
    </source>
</evidence>
<evidence type="ECO:0000256" key="3">
    <source>
        <dbReference type="ARBA" id="ARBA00004477"/>
    </source>
</evidence>
<dbReference type="Proteomes" id="UP000688947">
    <property type="component" value="Unassembled WGS sequence"/>
</dbReference>
<dbReference type="EMBL" id="RCMI01000375">
    <property type="protein sequence ID" value="KAG2914248.1"/>
    <property type="molecule type" value="Genomic_DNA"/>
</dbReference>
<evidence type="ECO:0000256" key="15">
    <source>
        <dbReference type="ARBA" id="ARBA00039397"/>
    </source>
</evidence>
<dbReference type="GO" id="GO:0004364">
    <property type="term" value="F:glutathione transferase activity"/>
    <property type="evidence" value="ECO:0007669"/>
    <property type="project" value="UniProtKB-EC"/>
</dbReference>
<evidence type="ECO:0000256" key="4">
    <source>
        <dbReference type="ARBA" id="ARBA00010459"/>
    </source>
</evidence>
<comment type="caution">
    <text evidence="23">The sequence shown here is derived from an EMBL/GenBank/DDBJ whole genome shotgun (WGS) entry which is preliminary data.</text>
</comment>
<dbReference type="Proteomes" id="UP000251314">
    <property type="component" value="Unassembled WGS sequence"/>
</dbReference>
<dbReference type="AlphaFoldDB" id="A0A329STQ7"/>
<evidence type="ECO:0000313" key="22">
    <source>
        <dbReference type="EMBL" id="KAG6962624.1"/>
    </source>
</evidence>
<evidence type="ECO:0000256" key="8">
    <source>
        <dbReference type="ARBA" id="ARBA00022787"/>
    </source>
</evidence>
<dbReference type="Proteomes" id="UP000760860">
    <property type="component" value="Unassembled WGS sequence"/>
</dbReference>
<evidence type="ECO:0000256" key="9">
    <source>
        <dbReference type="ARBA" id="ARBA00022824"/>
    </source>
</evidence>
<evidence type="ECO:0000313" key="21">
    <source>
        <dbReference type="EMBL" id="KAG3218454.1"/>
    </source>
</evidence>
<dbReference type="VEuPathDB" id="FungiDB:PC110_g3699"/>
<evidence type="ECO:0000256" key="5">
    <source>
        <dbReference type="ARBA" id="ARBA00012452"/>
    </source>
</evidence>
<dbReference type="SUPFAM" id="SSF161084">
    <property type="entry name" value="MAPEG domain-like"/>
    <property type="match status" value="1"/>
</dbReference>
<evidence type="ECO:0000256" key="16">
    <source>
        <dbReference type="ARBA" id="ARBA00049385"/>
    </source>
</evidence>
<keyword evidence="13" id="KW-0472">Membrane</keyword>
<dbReference type="InterPro" id="IPR001129">
    <property type="entry name" value="Membr-assoc_MAPEG"/>
</dbReference>
<keyword evidence="12" id="KW-0496">Mitochondrion</keyword>
<comment type="similarity">
    <text evidence="4">Belongs to the MAPEG family.</text>
</comment>
<accession>A0A329STQ7</accession>
<comment type="subcellular location">
    <subcellularLocation>
        <location evidence="3">Endoplasmic reticulum membrane</location>
        <topology evidence="3">Multi-pass membrane protein</topology>
    </subcellularLocation>
    <subcellularLocation>
        <location evidence="2">Mitochondrion outer membrane</location>
    </subcellularLocation>
</comment>
<dbReference type="EMBL" id="MJFZ01000053">
    <property type="protein sequence ID" value="RAW40080.1"/>
    <property type="molecule type" value="Genomic_DNA"/>
</dbReference>
<dbReference type="EC" id="2.5.1.18" evidence="5"/>
<keyword evidence="24" id="KW-1185">Reference proteome</keyword>
<dbReference type="Proteomes" id="UP000735874">
    <property type="component" value="Unassembled WGS sequence"/>
</dbReference>
<dbReference type="PANTHER" id="PTHR10689:SF6">
    <property type="entry name" value="MICROSOMAL GLUTATHIONE S-TRANSFERASE 1"/>
    <property type="match status" value="1"/>
</dbReference>
<keyword evidence="9" id="KW-0256">Endoplasmic reticulum</keyword>
<evidence type="ECO:0000313" key="19">
    <source>
        <dbReference type="EMBL" id="KAG2932931.1"/>
    </source>
</evidence>
<dbReference type="EMBL" id="RCMG01000394">
    <property type="protein sequence ID" value="KAG2855053.1"/>
    <property type="molecule type" value="Genomic_DNA"/>
</dbReference>
<reference evidence="23 24" key="1">
    <citation type="submission" date="2018-01" db="EMBL/GenBank/DDBJ databases">
        <title>Draft genome of the strawberry crown rot pathogen Phytophthora cactorum.</title>
        <authorList>
            <person name="Armitage A.D."/>
            <person name="Lysoe E."/>
            <person name="Nellist C.F."/>
            <person name="Harrison R.J."/>
            <person name="Brurberg M.B."/>
        </authorList>
    </citation>
    <scope>NUCLEOTIDE SEQUENCE [LARGE SCALE GENOMIC DNA]</scope>
    <source>
        <strain evidence="23 24">10300</strain>
    </source>
</reference>
<protein>
    <recommendedName>
        <fullName evidence="15">Microsomal glutathione S-transferase 1</fullName>
        <ecNumber evidence="5">2.5.1.18</ecNumber>
    </recommendedName>
</protein>
<dbReference type="EMBL" id="RCMK01000370">
    <property type="protein sequence ID" value="KAG2932931.1"/>
    <property type="molecule type" value="Genomic_DNA"/>
</dbReference>
<gene>
    <name evidence="22" type="ORF">JG687_00007039</name>
    <name evidence="23" type="ORF">PC110_g3699</name>
    <name evidence="17" type="ORF">PC113_g12764</name>
    <name evidence="18" type="ORF">PC115_g11727</name>
    <name evidence="19" type="ORF">PC117_g12993</name>
    <name evidence="20" type="ORF">PC118_g12356</name>
    <name evidence="21" type="ORF">PC129_g10739</name>
</gene>
<reference evidence="22" key="3">
    <citation type="submission" date="2021-01" db="EMBL/GenBank/DDBJ databases">
        <title>Phytophthora aleatoria, a newly-described species from Pinus radiata is distinct from Phytophthora cactorum isolates based on comparative genomics.</title>
        <authorList>
            <person name="Mcdougal R."/>
            <person name="Panda P."/>
            <person name="Williams N."/>
            <person name="Studholme D.J."/>
        </authorList>
    </citation>
    <scope>NUCLEOTIDE SEQUENCE</scope>
    <source>
        <strain evidence="22">NZFS 3830</strain>
    </source>
</reference>
<dbReference type="Proteomes" id="UP000736787">
    <property type="component" value="Unassembled WGS sequence"/>
</dbReference>
<evidence type="ECO:0000256" key="6">
    <source>
        <dbReference type="ARBA" id="ARBA00022679"/>
    </source>
</evidence>
<evidence type="ECO:0000256" key="12">
    <source>
        <dbReference type="ARBA" id="ARBA00023128"/>
    </source>
</evidence>
<evidence type="ECO:0000256" key="13">
    <source>
        <dbReference type="ARBA" id="ARBA00023136"/>
    </source>
</evidence>
<dbReference type="GO" id="GO:0005789">
    <property type="term" value="C:endoplasmic reticulum membrane"/>
    <property type="evidence" value="ECO:0007669"/>
    <property type="project" value="UniProtKB-SubCell"/>
</dbReference>
<organism evidence="23 24">
    <name type="scientific">Phytophthora cactorum</name>
    <dbReference type="NCBI Taxonomy" id="29920"/>
    <lineage>
        <taxon>Eukaryota</taxon>
        <taxon>Sar</taxon>
        <taxon>Stramenopiles</taxon>
        <taxon>Oomycota</taxon>
        <taxon>Peronosporomycetes</taxon>
        <taxon>Peronosporales</taxon>
        <taxon>Peronosporaceae</taxon>
        <taxon>Phytophthora</taxon>
    </lineage>
</organism>
<dbReference type="EMBL" id="JAENGZ010000300">
    <property type="protein sequence ID" value="KAG6962624.1"/>
    <property type="molecule type" value="Genomic_DNA"/>
</dbReference>
<dbReference type="GO" id="GO:0005741">
    <property type="term" value="C:mitochondrial outer membrane"/>
    <property type="evidence" value="ECO:0007669"/>
    <property type="project" value="UniProtKB-SubCell"/>
</dbReference>
<keyword evidence="11" id="KW-0007">Acetylation</keyword>
<evidence type="ECO:0000256" key="11">
    <source>
        <dbReference type="ARBA" id="ARBA00022990"/>
    </source>
</evidence>
<keyword evidence="10" id="KW-1133">Transmembrane helix</keyword>
<keyword evidence="7" id="KW-0812">Transmembrane</keyword>
<dbReference type="FunFam" id="1.20.120.550:FF:000005">
    <property type="entry name" value="Inorganic phosphate transporter 1-6"/>
    <property type="match status" value="1"/>
</dbReference>
<evidence type="ECO:0000256" key="14">
    <source>
        <dbReference type="ARBA" id="ARBA00038540"/>
    </source>
</evidence>
<evidence type="ECO:0000313" key="18">
    <source>
        <dbReference type="EMBL" id="KAG2914248.1"/>
    </source>
</evidence>
<dbReference type="EMBL" id="RCMV01000362">
    <property type="protein sequence ID" value="KAG3218454.1"/>
    <property type="molecule type" value="Genomic_DNA"/>
</dbReference>
<evidence type="ECO:0000256" key="10">
    <source>
        <dbReference type="ARBA" id="ARBA00022989"/>
    </source>
</evidence>
<dbReference type="PANTHER" id="PTHR10689">
    <property type="entry name" value="MICROSOMAL GLUTATHIONE S-TRANSFERASE 1"/>
    <property type="match status" value="1"/>
</dbReference>
<dbReference type="OrthoDB" id="193139at2759"/>
<evidence type="ECO:0000313" key="23">
    <source>
        <dbReference type="EMBL" id="RAW40080.1"/>
    </source>
</evidence>
<keyword evidence="8" id="KW-1000">Mitochondrion outer membrane</keyword>
<sequence length="152" mass="16579">MLGAITDVQTFGLTASILYVKFLVTSMMQARTSFAADTRMAEDKQLVCAMGLSDNMDEKQLKIAQDNETRWRRIVQNDLESIPLAFLVFWGAIQNGVSPELTKTLMLVYTAARFGHTIAYGSGAAKSRMACWLSGTACILTATANIAMTVLA</sequence>
<dbReference type="Gene3D" id="1.20.120.550">
    <property type="entry name" value="Membrane associated eicosanoid/glutathione metabolism-like domain"/>
    <property type="match status" value="1"/>
</dbReference>
<dbReference type="EMBL" id="RCML01000394">
    <property type="protein sequence ID" value="KAG2978328.1"/>
    <property type="molecule type" value="Genomic_DNA"/>
</dbReference>
<proteinExistence type="inferred from homology"/>
<comment type="subunit">
    <text evidence="14">Homotrimer; The trimer binds only one molecule of glutathione.</text>
</comment>
<evidence type="ECO:0000313" key="17">
    <source>
        <dbReference type="EMBL" id="KAG2855053.1"/>
    </source>
</evidence>
<dbReference type="InterPro" id="IPR023352">
    <property type="entry name" value="MAPEG-like_dom_sf"/>
</dbReference>
<evidence type="ECO:0000313" key="24">
    <source>
        <dbReference type="Proteomes" id="UP000251314"/>
    </source>
</evidence>
<reference evidence="17" key="2">
    <citation type="submission" date="2018-10" db="EMBL/GenBank/DDBJ databases">
        <title>Effector identification in a new, highly contiguous assembly of the strawberry crown rot pathogen Phytophthora cactorum.</title>
        <authorList>
            <person name="Armitage A.D."/>
            <person name="Nellist C.F."/>
            <person name="Bates H."/>
            <person name="Vickerstaff R.J."/>
            <person name="Harrison R.J."/>
        </authorList>
    </citation>
    <scope>NUCLEOTIDE SEQUENCE</scope>
    <source>
        <strain evidence="17">15-7</strain>
        <strain evidence="18">4032</strain>
        <strain evidence="19">4040</strain>
        <strain evidence="20">P415</strain>
        <strain evidence="21">P421</strain>
    </source>
</reference>
<evidence type="ECO:0000256" key="2">
    <source>
        <dbReference type="ARBA" id="ARBA00004294"/>
    </source>
</evidence>
<dbReference type="Proteomes" id="UP000697107">
    <property type="component" value="Unassembled WGS sequence"/>
</dbReference>
<dbReference type="Pfam" id="PF01124">
    <property type="entry name" value="MAPEG"/>
    <property type="match status" value="1"/>
</dbReference>
<evidence type="ECO:0000256" key="1">
    <source>
        <dbReference type="ARBA" id="ARBA00003701"/>
    </source>
</evidence>
<comment type="catalytic activity">
    <reaction evidence="16">
        <text>RX + glutathione = an S-substituted glutathione + a halide anion + H(+)</text>
        <dbReference type="Rhea" id="RHEA:16437"/>
        <dbReference type="ChEBI" id="CHEBI:15378"/>
        <dbReference type="ChEBI" id="CHEBI:16042"/>
        <dbReference type="ChEBI" id="CHEBI:17792"/>
        <dbReference type="ChEBI" id="CHEBI:57925"/>
        <dbReference type="ChEBI" id="CHEBI:90779"/>
        <dbReference type="EC" id="2.5.1.18"/>
    </reaction>
    <physiologicalReaction direction="left-to-right" evidence="16">
        <dbReference type="Rhea" id="RHEA:16438"/>
    </physiologicalReaction>
</comment>
<keyword evidence="6" id="KW-0808">Transferase</keyword>
<name>A0A329STQ7_9STRA</name>
<dbReference type="InterPro" id="IPR040162">
    <property type="entry name" value="MGST1-like"/>
</dbReference>
<comment type="function">
    <text evidence="1">Conjugation of reduced glutathione to a wide number of exogenous and endogenous hydrophobic electrophiles.</text>
</comment>
<evidence type="ECO:0000256" key="7">
    <source>
        <dbReference type="ARBA" id="ARBA00022692"/>
    </source>
</evidence>
<dbReference type="Proteomes" id="UP000774804">
    <property type="component" value="Unassembled WGS sequence"/>
</dbReference>